<dbReference type="Proteomes" id="UP000494106">
    <property type="component" value="Unassembled WGS sequence"/>
</dbReference>
<evidence type="ECO:0000256" key="1">
    <source>
        <dbReference type="ARBA" id="ARBA00007355"/>
    </source>
</evidence>
<evidence type="ECO:0008006" key="5">
    <source>
        <dbReference type="Google" id="ProtNLM"/>
    </source>
</evidence>
<dbReference type="EMBL" id="CADEBC010000586">
    <property type="protein sequence ID" value="CAB3256361.1"/>
    <property type="molecule type" value="Genomic_DNA"/>
</dbReference>
<name>A0A8S1BH41_ARCPL</name>
<sequence length="186" mass="21507">MGSPCNNTINKDLRQQQQPFFPFLKLTVTTKTLTIVTEMANGEYRYLWRTVFWNFVNSLRPRQIRGNKMGKDYLGNRYFEIPAERSIGKRKPTRWYDPPRGGDFQEPIPAEWEAWLRMRRGEPPSEEEIATNLAIAKLKKENAAKLEAKRLAEGGSLPVVPDRGHESFPTYQDLPSGDPENKQPNK</sequence>
<dbReference type="GO" id="GO:0005739">
    <property type="term" value="C:mitochondrion"/>
    <property type="evidence" value="ECO:0007669"/>
    <property type="project" value="TreeGrafter"/>
</dbReference>
<dbReference type="InterPro" id="IPR007763">
    <property type="entry name" value="NDUFA12"/>
</dbReference>
<dbReference type="AlphaFoldDB" id="A0A8S1BH41"/>
<dbReference type="OrthoDB" id="10255576at2759"/>
<comment type="caution">
    <text evidence="3">The sequence shown here is derived from an EMBL/GenBank/DDBJ whole genome shotgun (WGS) entry which is preliminary data.</text>
</comment>
<evidence type="ECO:0000313" key="3">
    <source>
        <dbReference type="EMBL" id="CAB3256361.1"/>
    </source>
</evidence>
<dbReference type="InterPro" id="IPR052618">
    <property type="entry name" value="ComplexI_NDUFA12"/>
</dbReference>
<dbReference type="PANTHER" id="PTHR32470:SF2">
    <property type="entry name" value="NADH DEHYDROGENASE [UBIQUINONE] 1 ALPHA SUBCOMPLEX ASSEMBLY FACTOR 2"/>
    <property type="match status" value="1"/>
</dbReference>
<dbReference type="Pfam" id="PF05071">
    <property type="entry name" value="NDUFA12"/>
    <property type="match status" value="1"/>
</dbReference>
<accession>A0A8S1BH41</accession>
<dbReference type="GO" id="GO:0045271">
    <property type="term" value="C:respiratory chain complex I"/>
    <property type="evidence" value="ECO:0007669"/>
    <property type="project" value="InterPro"/>
</dbReference>
<dbReference type="PANTHER" id="PTHR32470">
    <property type="entry name" value="ADH DEHYDROGENASE [UBIQUINONE] 1 ALPHA SUBCOMPLEX ASSEMBLY FACTOR 2"/>
    <property type="match status" value="1"/>
</dbReference>
<evidence type="ECO:0000313" key="4">
    <source>
        <dbReference type="Proteomes" id="UP000494106"/>
    </source>
</evidence>
<comment type="similarity">
    <text evidence="1">Belongs to the complex I NDUFA12 subunit family.</text>
</comment>
<organism evidence="3 4">
    <name type="scientific">Arctia plantaginis</name>
    <name type="common">Wood tiger moth</name>
    <name type="synonym">Phalaena plantaginis</name>
    <dbReference type="NCBI Taxonomy" id="874455"/>
    <lineage>
        <taxon>Eukaryota</taxon>
        <taxon>Metazoa</taxon>
        <taxon>Ecdysozoa</taxon>
        <taxon>Arthropoda</taxon>
        <taxon>Hexapoda</taxon>
        <taxon>Insecta</taxon>
        <taxon>Pterygota</taxon>
        <taxon>Neoptera</taxon>
        <taxon>Endopterygota</taxon>
        <taxon>Lepidoptera</taxon>
        <taxon>Glossata</taxon>
        <taxon>Ditrysia</taxon>
        <taxon>Noctuoidea</taxon>
        <taxon>Erebidae</taxon>
        <taxon>Arctiinae</taxon>
        <taxon>Arctia</taxon>
    </lineage>
</organism>
<gene>
    <name evidence="3" type="ORF">APLA_LOCUS15354</name>
</gene>
<reference evidence="3 4" key="1">
    <citation type="submission" date="2020-04" db="EMBL/GenBank/DDBJ databases">
        <authorList>
            <person name="Wallbank WR R."/>
            <person name="Pardo Diaz C."/>
            <person name="Kozak K."/>
            <person name="Martin S."/>
            <person name="Jiggins C."/>
            <person name="Moest M."/>
            <person name="Warren A I."/>
            <person name="Byers J.R.P. K."/>
            <person name="Montejo-Kovacevich G."/>
            <person name="Yen C E."/>
        </authorList>
    </citation>
    <scope>NUCLEOTIDE SEQUENCE [LARGE SCALE GENOMIC DNA]</scope>
</reference>
<dbReference type="GO" id="GO:0032981">
    <property type="term" value="P:mitochondrial respiratory chain complex I assembly"/>
    <property type="evidence" value="ECO:0007669"/>
    <property type="project" value="TreeGrafter"/>
</dbReference>
<protein>
    <recommendedName>
        <fullName evidence="5">NADH dehydrogenase [ubiquinone] 1 alpha subcomplex assembly factor 2</fullName>
    </recommendedName>
</protein>
<evidence type="ECO:0000256" key="2">
    <source>
        <dbReference type="SAM" id="MobiDB-lite"/>
    </source>
</evidence>
<keyword evidence="4" id="KW-1185">Reference proteome</keyword>
<feature type="region of interest" description="Disordered" evidence="2">
    <location>
        <begin position="152"/>
        <end position="186"/>
    </location>
</feature>
<proteinExistence type="inferred from homology"/>